<name>A0A1V3FHC7_9BACL</name>
<dbReference type="EMBL" id="MQAD01000025">
    <property type="protein sequence ID" value="OOE00951.1"/>
    <property type="molecule type" value="Genomic_DNA"/>
</dbReference>
<gene>
    <name evidence="1" type="ORF">BO219_11960</name>
</gene>
<proteinExistence type="predicted"/>
<reference evidence="2" key="1">
    <citation type="submission" date="2016-11" db="EMBL/GenBank/DDBJ databases">
        <title>Draft genome sequence of Anoxybacillus sp. strain 103 isolated from the Qarvajar hot spring in Nagorno-Karabach.</title>
        <authorList>
            <person name="Hovhannisyan P."/>
            <person name="Panosyan H."/>
            <person name="Birkeland N.-K."/>
        </authorList>
    </citation>
    <scope>NUCLEOTIDE SEQUENCE [LARGE SCALE GENOMIC DNA]</scope>
    <source>
        <strain evidence="2">103</strain>
    </source>
</reference>
<keyword evidence="2" id="KW-1185">Reference proteome</keyword>
<evidence type="ECO:0000313" key="2">
    <source>
        <dbReference type="Proteomes" id="UP000188458"/>
    </source>
</evidence>
<protein>
    <submittedName>
        <fullName evidence="1">Uncharacterized protein</fullName>
    </submittedName>
</protein>
<dbReference type="Proteomes" id="UP000188458">
    <property type="component" value="Unassembled WGS sequence"/>
</dbReference>
<accession>A0A1V3FHC7</accession>
<dbReference type="AlphaFoldDB" id="A0A1V3FHC7"/>
<comment type="caution">
    <text evidence="1">The sequence shown here is derived from an EMBL/GenBank/DDBJ whole genome shotgun (WGS) entry which is preliminary data.</text>
</comment>
<organism evidence="1 2">
    <name type="scientific">Anoxybacillus kestanbolensis</name>
    <dbReference type="NCBI Taxonomy" id="227476"/>
    <lineage>
        <taxon>Bacteria</taxon>
        <taxon>Bacillati</taxon>
        <taxon>Bacillota</taxon>
        <taxon>Bacilli</taxon>
        <taxon>Bacillales</taxon>
        <taxon>Anoxybacillaceae</taxon>
        <taxon>Anoxybacillus</taxon>
    </lineage>
</organism>
<sequence length="60" mass="7188">MIYSLFILSFLAGRQIFVIHLERIYFYDSFQFFLILIKQAKNVKSVNCKIILLPIIFIPF</sequence>
<evidence type="ECO:0000313" key="1">
    <source>
        <dbReference type="EMBL" id="OOE00951.1"/>
    </source>
</evidence>